<sequence>MINKKTYKIVAFILLIFMLLVGLYYLASSKTFQFFGGIYPRIETNEKVVALTFDDGPSPNTDTVIAILEKLNVKATFFLTGNSMHHYFSETERIIASGHEIGNHTYSHKRLIFRSYKTIASEIEKTDSLIRKAGYKGDIHVRPPHAKKLLALPYYLEQNARKTILWDIEPESIEKISDSSDLMAQYVVEHSKNGSIILLHPMYDWGNESINAIEMIVNGLKNRGYEFKTVSELLE</sequence>
<accession>A0A1M6M009</accession>
<dbReference type="SUPFAM" id="SSF88713">
    <property type="entry name" value="Glycoside hydrolase/deacetylase"/>
    <property type="match status" value="1"/>
</dbReference>
<dbReference type="RefSeq" id="WP_073172101.1">
    <property type="nucleotide sequence ID" value="NZ_FQZE01000029.1"/>
</dbReference>
<proteinExistence type="predicted"/>
<dbReference type="InterPro" id="IPR002509">
    <property type="entry name" value="NODB_dom"/>
</dbReference>
<feature type="transmembrane region" description="Helical" evidence="1">
    <location>
        <begin position="7"/>
        <end position="27"/>
    </location>
</feature>
<dbReference type="PROSITE" id="PS51677">
    <property type="entry name" value="NODB"/>
    <property type="match status" value="1"/>
</dbReference>
<dbReference type="OrthoDB" id="9812065at2"/>
<dbReference type="Gene3D" id="3.20.20.370">
    <property type="entry name" value="Glycoside hydrolase/deacetylase"/>
    <property type="match status" value="1"/>
</dbReference>
<keyword evidence="1" id="KW-1133">Transmembrane helix</keyword>
<feature type="domain" description="NodB homology" evidence="2">
    <location>
        <begin position="47"/>
        <end position="228"/>
    </location>
</feature>
<protein>
    <submittedName>
        <fullName evidence="3">Chitin deacetylase</fullName>
    </submittedName>
</protein>
<dbReference type="EMBL" id="FQZE01000029">
    <property type="protein sequence ID" value="SHJ76822.1"/>
    <property type="molecule type" value="Genomic_DNA"/>
</dbReference>
<keyword evidence="4" id="KW-1185">Reference proteome</keyword>
<dbReference type="InterPro" id="IPR050248">
    <property type="entry name" value="Polysacc_deacetylase_ArnD"/>
</dbReference>
<dbReference type="PANTHER" id="PTHR10587">
    <property type="entry name" value="GLYCOSYL TRANSFERASE-RELATED"/>
    <property type="match status" value="1"/>
</dbReference>
<dbReference type="InterPro" id="IPR011330">
    <property type="entry name" value="Glyco_hydro/deAcase_b/a-brl"/>
</dbReference>
<dbReference type="Proteomes" id="UP000184050">
    <property type="component" value="Unassembled WGS sequence"/>
</dbReference>
<dbReference type="Pfam" id="PF01522">
    <property type="entry name" value="Polysacc_deac_1"/>
    <property type="match status" value="1"/>
</dbReference>
<keyword evidence="1" id="KW-0472">Membrane</keyword>
<reference evidence="3 4" key="1">
    <citation type="submission" date="2016-11" db="EMBL/GenBank/DDBJ databases">
        <authorList>
            <person name="Jaros S."/>
            <person name="Januszkiewicz K."/>
            <person name="Wedrychowicz H."/>
        </authorList>
    </citation>
    <scope>NUCLEOTIDE SEQUENCE [LARGE SCALE GENOMIC DNA]</scope>
    <source>
        <strain evidence="3 4">DSM 27063</strain>
    </source>
</reference>
<gene>
    <name evidence="3" type="ORF">SAMN05444280_12921</name>
</gene>
<dbReference type="GO" id="GO:0005975">
    <property type="term" value="P:carbohydrate metabolic process"/>
    <property type="evidence" value="ECO:0007669"/>
    <property type="project" value="InterPro"/>
</dbReference>
<evidence type="ECO:0000259" key="2">
    <source>
        <dbReference type="PROSITE" id="PS51677"/>
    </source>
</evidence>
<keyword evidence="1" id="KW-0812">Transmembrane</keyword>
<name>A0A1M6M009_9BACT</name>
<dbReference type="STRING" id="1168035.SAMN05444280_12921"/>
<dbReference type="AlphaFoldDB" id="A0A1M6M009"/>
<evidence type="ECO:0000313" key="4">
    <source>
        <dbReference type="Proteomes" id="UP000184050"/>
    </source>
</evidence>
<dbReference type="PANTHER" id="PTHR10587:SF125">
    <property type="entry name" value="POLYSACCHARIDE DEACETYLASE YHEN-RELATED"/>
    <property type="match status" value="1"/>
</dbReference>
<evidence type="ECO:0000256" key="1">
    <source>
        <dbReference type="SAM" id="Phobius"/>
    </source>
</evidence>
<organism evidence="3 4">
    <name type="scientific">Tangfeifania diversioriginum</name>
    <dbReference type="NCBI Taxonomy" id="1168035"/>
    <lineage>
        <taxon>Bacteria</taxon>
        <taxon>Pseudomonadati</taxon>
        <taxon>Bacteroidota</taxon>
        <taxon>Bacteroidia</taxon>
        <taxon>Marinilabiliales</taxon>
        <taxon>Prolixibacteraceae</taxon>
        <taxon>Tangfeifania</taxon>
    </lineage>
</organism>
<dbReference type="GO" id="GO:0016810">
    <property type="term" value="F:hydrolase activity, acting on carbon-nitrogen (but not peptide) bonds"/>
    <property type="evidence" value="ECO:0007669"/>
    <property type="project" value="InterPro"/>
</dbReference>
<evidence type="ECO:0000313" key="3">
    <source>
        <dbReference type="EMBL" id="SHJ76822.1"/>
    </source>
</evidence>